<proteinExistence type="predicted"/>
<evidence type="ECO:0000313" key="2">
    <source>
        <dbReference type="Proteomes" id="UP000070089"/>
    </source>
</evidence>
<protein>
    <submittedName>
        <fullName evidence="1">Uncharacterized protein</fullName>
    </submittedName>
</protein>
<sequence>MSAPKKARRSSITVTENTLPSLRQQGLLYVSYPDLEKTTKVYYSTQLVESPERHSLVELGRQRTAEESYALSLRKRSMTHLFGITANRKNTLQAFDEVNSYTHLKQINQAQAIRLSLPGKNRTADSEYAALSAAAQTRLLYTHPKAEAILGMSQLAHVRYNELRTRSSTPQGANKETIGEGTLITELPPETWTDAAGISTETDDNQGLISEKEQQVLSTKATVCESDAVINTEMSSKENCSDYLTIEDLAFSRTANEHKKKLGAEQLANLERQRLLAKIKSACIPSNVKMTASIGVREMALKPIQSIPSTVVTSSQVLDQSTHTLRSVQSTTAYANKLVRSWTETSYLPVSGDRENRIRHSVPSSHKFVTTATSTMKDLIHFIPHTSQDMRRRSRESIMELSNSGGPRAADVLDVLVWSKRSTAL</sequence>
<dbReference type="AlphaFoldDB" id="A0A132NMS0"/>
<accession>A0A132NMS0</accession>
<evidence type="ECO:0000313" key="1">
    <source>
        <dbReference type="EMBL" id="KWX11338.1"/>
    </source>
</evidence>
<name>A0A132NMS0_GIAIN</name>
<dbReference type="OrthoDB" id="10254909at2759"/>
<reference evidence="1 2" key="1">
    <citation type="journal article" date="2015" name="Mol. Biochem. Parasitol.">
        <title>Identification of polymorphic genes for use in assemblage B genotyping assays through comparative genomics of multiple assemblage B Giardia duodenalis isolates.</title>
        <authorList>
            <person name="Wielinga C."/>
            <person name="Thompson R.C."/>
            <person name="Monis P."/>
            <person name="Ryan U."/>
        </authorList>
    </citation>
    <scope>NUCLEOTIDE SEQUENCE [LARGE SCALE GENOMIC DNA]</scope>
    <source>
        <strain evidence="1 2">BAH15c1</strain>
    </source>
</reference>
<comment type="caution">
    <text evidence="1">The sequence shown here is derived from an EMBL/GenBank/DDBJ whole genome shotgun (WGS) entry which is preliminary data.</text>
</comment>
<dbReference type="EMBL" id="JXTI01000205">
    <property type="protein sequence ID" value="KWX11338.1"/>
    <property type="molecule type" value="Genomic_DNA"/>
</dbReference>
<gene>
    <name evidence="1" type="ORF">QR46_4702</name>
</gene>
<dbReference type="VEuPathDB" id="GiardiaDB:QR46_4702"/>
<dbReference type="Proteomes" id="UP000070089">
    <property type="component" value="Unassembled WGS sequence"/>
</dbReference>
<organism evidence="1 2">
    <name type="scientific">Giardia duodenalis assemblage B</name>
    <dbReference type="NCBI Taxonomy" id="1394984"/>
    <lineage>
        <taxon>Eukaryota</taxon>
        <taxon>Metamonada</taxon>
        <taxon>Diplomonadida</taxon>
        <taxon>Hexamitidae</taxon>
        <taxon>Giardiinae</taxon>
        <taxon>Giardia</taxon>
    </lineage>
</organism>